<evidence type="ECO:0000256" key="13">
    <source>
        <dbReference type="ARBA" id="ARBA00034000"/>
    </source>
</evidence>
<evidence type="ECO:0000256" key="1">
    <source>
        <dbReference type="ARBA" id="ARBA00002624"/>
    </source>
</evidence>
<dbReference type="Pfam" id="PF00912">
    <property type="entry name" value="Transgly"/>
    <property type="match status" value="1"/>
</dbReference>
<evidence type="ECO:0000256" key="5">
    <source>
        <dbReference type="ARBA" id="ARBA00022645"/>
    </source>
</evidence>
<evidence type="ECO:0000256" key="7">
    <source>
        <dbReference type="ARBA" id="ARBA00022676"/>
    </source>
</evidence>
<evidence type="ECO:0000256" key="2">
    <source>
        <dbReference type="ARBA" id="ARBA00004401"/>
    </source>
</evidence>
<dbReference type="InterPro" id="IPR036950">
    <property type="entry name" value="PBP_transglycosylase"/>
</dbReference>
<dbReference type="Proteomes" id="UP000606889">
    <property type="component" value="Unassembled WGS sequence"/>
</dbReference>
<dbReference type="EMBL" id="JACOON010000003">
    <property type="protein sequence ID" value="MBC5648086.1"/>
    <property type="molecule type" value="Genomic_DNA"/>
</dbReference>
<feature type="domain" description="Penicillin-binding protein transpeptidase" evidence="18">
    <location>
        <begin position="600"/>
        <end position="849"/>
    </location>
</feature>
<evidence type="ECO:0000256" key="10">
    <source>
        <dbReference type="ARBA" id="ARBA00022968"/>
    </source>
</evidence>
<keyword evidence="21" id="KW-1185">Reference proteome</keyword>
<feature type="domain" description="Glycosyl transferase family 51" evidence="19">
    <location>
        <begin position="263"/>
        <end position="441"/>
    </location>
</feature>
<dbReference type="SUPFAM" id="SSF53955">
    <property type="entry name" value="Lysozyme-like"/>
    <property type="match status" value="1"/>
</dbReference>
<feature type="compositionally biased region" description="Pro residues" evidence="16">
    <location>
        <begin position="1027"/>
        <end position="1056"/>
    </location>
</feature>
<dbReference type="InterPro" id="IPR012338">
    <property type="entry name" value="Beta-lactam/transpept-like"/>
</dbReference>
<keyword evidence="17" id="KW-0472">Membrane</keyword>
<dbReference type="Gene3D" id="3.40.710.10">
    <property type="entry name" value="DD-peptidase/beta-lactamase superfamily"/>
    <property type="match status" value="1"/>
</dbReference>
<evidence type="ECO:0000259" key="18">
    <source>
        <dbReference type="Pfam" id="PF00905"/>
    </source>
</evidence>
<dbReference type="InterPro" id="IPR050396">
    <property type="entry name" value="Glycosyltr_51/Transpeptidase"/>
</dbReference>
<evidence type="ECO:0000256" key="11">
    <source>
        <dbReference type="ARBA" id="ARBA00023251"/>
    </source>
</evidence>
<comment type="catalytic activity">
    <reaction evidence="13">
        <text>Preferential cleavage: (Ac)2-L-Lys-D-Ala-|-D-Ala. Also transpeptidation of peptidyl-alanyl moieties that are N-acyl substituents of D-alanine.</text>
        <dbReference type="EC" id="3.4.16.4"/>
    </reaction>
</comment>
<keyword evidence="11" id="KW-0046">Antibiotic resistance</keyword>
<dbReference type="InterPro" id="IPR001460">
    <property type="entry name" value="PCN-bd_Tpept"/>
</dbReference>
<proteinExistence type="predicted"/>
<feature type="region of interest" description="Disordered" evidence="16">
    <location>
        <begin position="1"/>
        <end position="21"/>
    </location>
</feature>
<dbReference type="Gene3D" id="1.10.3810.10">
    <property type="entry name" value="Biosynthetic peptidoglycan transglycosylase-like"/>
    <property type="match status" value="1"/>
</dbReference>
<feature type="region of interest" description="Disordered" evidence="16">
    <location>
        <begin position="44"/>
        <end position="148"/>
    </location>
</feature>
<comment type="caution">
    <text evidence="20">The sequence shown here is derived from an EMBL/GenBank/DDBJ whole genome shotgun (WGS) entry which is preliminary data.</text>
</comment>
<evidence type="ECO:0000256" key="3">
    <source>
        <dbReference type="ARBA" id="ARBA00012448"/>
    </source>
</evidence>
<dbReference type="EC" id="3.4.16.4" evidence="3"/>
<dbReference type="Pfam" id="PF00905">
    <property type="entry name" value="Transpeptidase"/>
    <property type="match status" value="1"/>
</dbReference>
<evidence type="ECO:0000256" key="15">
    <source>
        <dbReference type="ARBA" id="ARBA00049902"/>
    </source>
</evidence>
<keyword evidence="9" id="KW-0378">Hydrolase</keyword>
<organism evidence="20 21">
    <name type="scientific">Christensenella tenuis</name>
    <dbReference type="NCBI Taxonomy" id="2763033"/>
    <lineage>
        <taxon>Bacteria</taxon>
        <taxon>Bacillati</taxon>
        <taxon>Bacillota</taxon>
        <taxon>Clostridia</taxon>
        <taxon>Christensenellales</taxon>
        <taxon>Christensenellaceae</taxon>
        <taxon>Christensenella</taxon>
    </lineage>
</organism>
<evidence type="ECO:0000256" key="4">
    <source>
        <dbReference type="ARBA" id="ARBA00018638"/>
    </source>
</evidence>
<dbReference type="PANTHER" id="PTHR32282:SF33">
    <property type="entry name" value="PEPTIDOGLYCAN GLYCOSYLTRANSFERASE"/>
    <property type="match status" value="1"/>
</dbReference>
<keyword evidence="7" id="KW-0328">Glycosyltransferase</keyword>
<evidence type="ECO:0000256" key="16">
    <source>
        <dbReference type="SAM" id="MobiDB-lite"/>
    </source>
</evidence>
<name>A0ABR7EE83_9FIRM</name>
<dbReference type="InterPro" id="IPR001264">
    <property type="entry name" value="Glyco_trans_51"/>
</dbReference>
<evidence type="ECO:0000256" key="17">
    <source>
        <dbReference type="SAM" id="Phobius"/>
    </source>
</evidence>
<evidence type="ECO:0000256" key="8">
    <source>
        <dbReference type="ARBA" id="ARBA00022679"/>
    </source>
</evidence>
<comment type="function">
    <text evidence="1">Cell wall formation. Synthesis of cross-linked peptidoglycan from the lipid intermediates. The enzyme has a penicillin-insensitive transglycosylase N-terminal domain (formation of linear glycan strands) and a penicillin-sensitive transpeptidase C-terminal domain (cross-linking of the peptide subunits).</text>
</comment>
<accession>A0ABR7EE83</accession>
<protein>
    <recommendedName>
        <fullName evidence="4">Penicillin-binding protein 1A</fullName>
        <ecNumber evidence="14">2.4.99.28</ecNumber>
        <ecNumber evidence="3">3.4.16.4</ecNumber>
    </recommendedName>
</protein>
<keyword evidence="17" id="KW-0812">Transmembrane</keyword>
<keyword evidence="10" id="KW-0735">Signal-anchor</keyword>
<evidence type="ECO:0000256" key="14">
    <source>
        <dbReference type="ARBA" id="ARBA00044770"/>
    </source>
</evidence>
<evidence type="ECO:0000256" key="9">
    <source>
        <dbReference type="ARBA" id="ARBA00022801"/>
    </source>
</evidence>
<evidence type="ECO:0000313" key="20">
    <source>
        <dbReference type="EMBL" id="MBC5648086.1"/>
    </source>
</evidence>
<comment type="subcellular location">
    <subcellularLocation>
        <location evidence="2">Cell membrane</location>
        <topology evidence="2">Single-pass type II membrane protein</topology>
    </subcellularLocation>
</comment>
<evidence type="ECO:0000256" key="6">
    <source>
        <dbReference type="ARBA" id="ARBA00022670"/>
    </source>
</evidence>
<evidence type="ECO:0000256" key="12">
    <source>
        <dbReference type="ARBA" id="ARBA00023268"/>
    </source>
</evidence>
<keyword evidence="17" id="KW-1133">Transmembrane helix</keyword>
<sequence length="1056" mass="115992">MAPKKEFQDKTKELGGKAKNAVKSIGKKLGEFGSKIKNAFAVDEENAKGKTSAAKKGVPEKTVAKVKPARPVRPGFPSEQTPDAEKTQSIEILSVPKKQKTKNAGPVRPSQQTGKPVRPKQDNKKVPQAKQQAPRKTPESPTEETVIFTDDMTRQFSPDMVKRPLHPQGNKPAPEKELTQPVPAMGKRSIFKPRDKKPNFALGVILTTIKMSFVAIIVAIAIVFGSVMGVANAYLGTTPELDVSKIENQSQNTKIYDSEGVELATYTGLENREWANLEEIPKDLQNAVIAVEDIRFYQHNGVDFRRLLGAFVSNLSSSKTEGGSTITQQLVKNELLTNERSYKRKLQEAYLATELEKTYSKDEILEAYLNAIPLGGTVYGVKAAAKDYFGKELSDLNLREMVCIAAITQNPTKYSPRRATYTKTDNLPGLINRMNIIAERMYWNGDITKEQYDEIVTPAEEYLAASCLEQNEDGTWSLKEDADMVLKDGYLDIWKAEMNILSESPVNSLYPYPHFIEYMIYDVQNFMMDKEGLEHTAANRQKVDKELRTGGYQIYATIDTNMQQTVQDTLANWDNYPDMDPIVKTDTDGNTYEVIQPQATAVVVENSTGNLKAIIGSRTTPDKMKTFNRAYDGNKQVGSSAKPIAVYGPAFELGYGLTSYVPYIKQDINGWLGDDGQPTYPKWQGELSEGPITIEDAIVHSLNIAAAQTIMNYVTVPTSVEYLYKLGVSEASLEGTATGSGLAMGGSNITPIEMAGAYATIAYGGEYRQPVSFTKVLDSNKNVVIDTETDREVHEAFKPSTCFMLTEALEEAVKSGTGYEARLDNMTTAGKTGTNADNMGVYFAGYTPYYTSTLWIGNDENLQGMGGSSVHTSAPLWKAYMQKIHENLEDKEIMSGTYEDYGLIETTVCKYSNKKPGSSACSPVTALMPADSPLLNEECDVCVSVSSDPIKMCGESNMRFVEGKCPEDKAWSYPVSYRTFAEGSPYYGWRSGGGLSVTTNEDGSLAADPTQDCNLEHIQLPTASPTPAVPAPSVPVAPDPDPVEPEPSPTPVPEGE</sequence>
<keyword evidence="8" id="KW-0808">Transferase</keyword>
<dbReference type="EC" id="2.4.99.28" evidence="14"/>
<evidence type="ECO:0000259" key="19">
    <source>
        <dbReference type="Pfam" id="PF00912"/>
    </source>
</evidence>
<feature type="transmembrane region" description="Helical" evidence="17">
    <location>
        <begin position="200"/>
        <end position="224"/>
    </location>
</feature>
<dbReference type="InterPro" id="IPR023346">
    <property type="entry name" value="Lysozyme-like_dom_sf"/>
</dbReference>
<gene>
    <name evidence="20" type="ORF">H8S18_07025</name>
</gene>
<reference evidence="20 21" key="1">
    <citation type="submission" date="2020-08" db="EMBL/GenBank/DDBJ databases">
        <title>Genome public.</title>
        <authorList>
            <person name="Liu C."/>
            <person name="Sun Q."/>
        </authorList>
    </citation>
    <scope>NUCLEOTIDE SEQUENCE [LARGE SCALE GENOMIC DNA]</scope>
    <source>
        <strain evidence="20 21">NSJ-35</strain>
    </source>
</reference>
<dbReference type="SUPFAM" id="SSF56601">
    <property type="entry name" value="beta-lactamase/transpeptidase-like"/>
    <property type="match status" value="1"/>
</dbReference>
<keyword evidence="5" id="KW-0121">Carboxypeptidase</keyword>
<dbReference type="RefSeq" id="WP_186857605.1">
    <property type="nucleotide sequence ID" value="NZ_JACOON010000003.1"/>
</dbReference>
<feature type="compositionally biased region" description="Basic and acidic residues" evidence="16">
    <location>
        <begin position="1"/>
        <end position="16"/>
    </location>
</feature>
<evidence type="ECO:0000313" key="21">
    <source>
        <dbReference type="Proteomes" id="UP000606889"/>
    </source>
</evidence>
<dbReference type="PANTHER" id="PTHR32282">
    <property type="entry name" value="BINDING PROTEIN TRANSPEPTIDASE, PUTATIVE-RELATED"/>
    <property type="match status" value="1"/>
</dbReference>
<keyword evidence="6" id="KW-0645">Protease</keyword>
<feature type="region of interest" description="Disordered" evidence="16">
    <location>
        <begin position="1017"/>
        <end position="1056"/>
    </location>
</feature>
<keyword evidence="12" id="KW-0511">Multifunctional enzyme</keyword>
<feature type="region of interest" description="Disordered" evidence="16">
    <location>
        <begin position="161"/>
        <end position="184"/>
    </location>
</feature>
<comment type="catalytic activity">
    <reaction evidence="15">
        <text>[GlcNAc-(1-&gt;4)-Mur2Ac(oyl-L-Ala-gamma-D-Glu-L-Lys-D-Ala-D-Ala)](n)-di-trans,octa-cis-undecaprenyl diphosphate + beta-D-GlcNAc-(1-&gt;4)-Mur2Ac(oyl-L-Ala-gamma-D-Glu-L-Lys-D-Ala-D-Ala)-di-trans,octa-cis-undecaprenyl diphosphate = [GlcNAc-(1-&gt;4)-Mur2Ac(oyl-L-Ala-gamma-D-Glu-L-Lys-D-Ala-D-Ala)](n+1)-di-trans,octa-cis-undecaprenyl diphosphate + di-trans,octa-cis-undecaprenyl diphosphate + H(+)</text>
        <dbReference type="Rhea" id="RHEA:23708"/>
        <dbReference type="Rhea" id="RHEA-COMP:9602"/>
        <dbReference type="Rhea" id="RHEA-COMP:9603"/>
        <dbReference type="ChEBI" id="CHEBI:15378"/>
        <dbReference type="ChEBI" id="CHEBI:58405"/>
        <dbReference type="ChEBI" id="CHEBI:60033"/>
        <dbReference type="ChEBI" id="CHEBI:78435"/>
        <dbReference type="EC" id="2.4.99.28"/>
    </reaction>
</comment>